<feature type="transmembrane region" description="Helical" evidence="5">
    <location>
        <begin position="192"/>
        <end position="217"/>
    </location>
</feature>
<accession>A0A424YFX8</accession>
<feature type="transmembrane region" description="Helical" evidence="5">
    <location>
        <begin position="249"/>
        <end position="271"/>
    </location>
</feature>
<dbReference type="PROSITE" id="PS50928">
    <property type="entry name" value="ABC_TM1"/>
    <property type="match status" value="1"/>
</dbReference>
<dbReference type="Proteomes" id="UP000285138">
    <property type="component" value="Unassembled WGS sequence"/>
</dbReference>
<dbReference type="PANTHER" id="PTHR43470:SF3">
    <property type="entry name" value="PHOSPHATE TRANSPORT SYSTEM PERMEASE PROTEIN PSTA-RELATED"/>
    <property type="match status" value="1"/>
</dbReference>
<gene>
    <name evidence="7" type="ORF">D5R97_03690</name>
</gene>
<evidence type="ECO:0000313" key="8">
    <source>
        <dbReference type="Proteomes" id="UP000285138"/>
    </source>
</evidence>
<feature type="transmembrane region" description="Helical" evidence="5">
    <location>
        <begin position="131"/>
        <end position="154"/>
    </location>
</feature>
<dbReference type="PANTHER" id="PTHR43470">
    <property type="entry name" value="PHOSPHATE TRANSPORT SYSTEM PERMEASE PROTEIN PSTA-RELATED"/>
    <property type="match status" value="1"/>
</dbReference>
<dbReference type="GO" id="GO:0055085">
    <property type="term" value="P:transmembrane transport"/>
    <property type="evidence" value="ECO:0007669"/>
    <property type="project" value="InterPro"/>
</dbReference>
<dbReference type="EMBL" id="QZAA01000109">
    <property type="protein sequence ID" value="RQD76796.1"/>
    <property type="molecule type" value="Genomic_DNA"/>
</dbReference>
<keyword evidence="2 5" id="KW-0812">Transmembrane</keyword>
<proteinExistence type="inferred from homology"/>
<keyword evidence="5" id="KW-0813">Transport</keyword>
<feature type="transmembrane region" description="Helical" evidence="5">
    <location>
        <begin position="166"/>
        <end position="186"/>
    </location>
</feature>
<evidence type="ECO:0000256" key="3">
    <source>
        <dbReference type="ARBA" id="ARBA00022989"/>
    </source>
</evidence>
<evidence type="ECO:0000256" key="4">
    <source>
        <dbReference type="ARBA" id="ARBA00023136"/>
    </source>
</evidence>
<organism evidence="7 8">
    <name type="scientific">Candidatus Syntrophonatronum acetioxidans</name>
    <dbReference type="NCBI Taxonomy" id="1795816"/>
    <lineage>
        <taxon>Bacteria</taxon>
        <taxon>Bacillati</taxon>
        <taxon>Bacillota</taxon>
        <taxon>Clostridia</taxon>
        <taxon>Eubacteriales</taxon>
        <taxon>Syntrophomonadaceae</taxon>
        <taxon>Candidatus Syntrophonatronum</taxon>
    </lineage>
</organism>
<comment type="similarity">
    <text evidence="5">Belongs to the binding-protein-dependent transport system permease family.</text>
</comment>
<feature type="transmembrane region" description="Helical" evidence="5">
    <location>
        <begin position="104"/>
        <end position="125"/>
    </location>
</feature>
<reference evidence="7 8" key="1">
    <citation type="submission" date="2018-08" db="EMBL/GenBank/DDBJ databases">
        <title>The metabolism and importance of syntrophic acetate oxidation coupled to methane or sulfide production in haloalkaline environments.</title>
        <authorList>
            <person name="Timmers P.H.A."/>
            <person name="Vavourakis C.D."/>
            <person name="Sorokin D.Y."/>
            <person name="Sinninghe Damste J.S."/>
            <person name="Muyzer G."/>
            <person name="Stams A.J.M."/>
            <person name="Plugge C.M."/>
        </authorList>
    </citation>
    <scope>NUCLEOTIDE SEQUENCE [LARGE SCALE GENOMIC DNA]</scope>
    <source>
        <strain evidence="7">MSAO_Bac1</strain>
    </source>
</reference>
<dbReference type="Gene3D" id="1.10.3720.10">
    <property type="entry name" value="MetI-like"/>
    <property type="match status" value="1"/>
</dbReference>
<keyword evidence="3 5" id="KW-1133">Transmembrane helix</keyword>
<evidence type="ECO:0000259" key="6">
    <source>
        <dbReference type="PROSITE" id="PS50928"/>
    </source>
</evidence>
<comment type="subcellular location">
    <subcellularLocation>
        <location evidence="5">Cell membrane</location>
        <topology evidence="5">Multi-pass membrane protein</topology>
    </subcellularLocation>
    <subcellularLocation>
        <location evidence="1">Membrane</location>
        <topology evidence="1">Multi-pass membrane protein</topology>
    </subcellularLocation>
</comment>
<keyword evidence="4 5" id="KW-0472">Membrane</keyword>
<evidence type="ECO:0000256" key="5">
    <source>
        <dbReference type="RuleBase" id="RU363032"/>
    </source>
</evidence>
<dbReference type="AlphaFoldDB" id="A0A424YFX8"/>
<sequence>MKFLGEGFFIKAWLYISVIIVLTVTSYIIFHIFIRGWSSLSLDFLLASPAGMPLGTEGGILPAIMGTLALGAVSITVASFLGVATATYQFLFCRNLWIKSGIRIVIQCIAGIPSIVLGLFGYTFFVVSLAMGYSLLAGGLTLGIMIFPVVAVNTEKALAETNQNQILSSYALGVSKAYTFFGIMLPQTKKDIISGILLAVVFAMGATAPIMLTAAVLSASAPTSLSKPVMALPYHLYILASQRLSVDHAYGTALVLLLILLSVYALVATIFTGKSSDNL</sequence>
<feature type="transmembrane region" description="Helical" evidence="5">
    <location>
        <begin position="59"/>
        <end position="92"/>
    </location>
</feature>
<feature type="domain" description="ABC transmembrane type-1" evidence="6">
    <location>
        <begin position="64"/>
        <end position="267"/>
    </location>
</feature>
<evidence type="ECO:0000256" key="1">
    <source>
        <dbReference type="ARBA" id="ARBA00004141"/>
    </source>
</evidence>
<dbReference type="InterPro" id="IPR035906">
    <property type="entry name" value="MetI-like_sf"/>
</dbReference>
<dbReference type="Pfam" id="PF00528">
    <property type="entry name" value="BPD_transp_1"/>
    <property type="match status" value="1"/>
</dbReference>
<dbReference type="CDD" id="cd06261">
    <property type="entry name" value="TM_PBP2"/>
    <property type="match status" value="1"/>
</dbReference>
<dbReference type="InterPro" id="IPR000515">
    <property type="entry name" value="MetI-like"/>
</dbReference>
<dbReference type="SUPFAM" id="SSF161098">
    <property type="entry name" value="MetI-like"/>
    <property type="match status" value="1"/>
</dbReference>
<feature type="transmembrane region" description="Helical" evidence="5">
    <location>
        <begin position="12"/>
        <end position="34"/>
    </location>
</feature>
<evidence type="ECO:0000313" key="7">
    <source>
        <dbReference type="EMBL" id="RQD76796.1"/>
    </source>
</evidence>
<comment type="caution">
    <text evidence="7">The sequence shown here is derived from an EMBL/GenBank/DDBJ whole genome shotgun (WGS) entry which is preliminary data.</text>
</comment>
<name>A0A424YFX8_9FIRM</name>
<evidence type="ECO:0000256" key="2">
    <source>
        <dbReference type="ARBA" id="ARBA00022692"/>
    </source>
</evidence>
<protein>
    <submittedName>
        <fullName evidence="7">ABC transporter permease subunit</fullName>
    </submittedName>
</protein>
<dbReference type="GO" id="GO:0005886">
    <property type="term" value="C:plasma membrane"/>
    <property type="evidence" value="ECO:0007669"/>
    <property type="project" value="UniProtKB-SubCell"/>
</dbReference>